<gene>
    <name evidence="1" type="ORF">WS70_24205</name>
</gene>
<name>A0A1B4FMF5_9BURK</name>
<proteinExistence type="predicted"/>
<keyword evidence="2" id="KW-1185">Reference proteome</keyword>
<dbReference type="AlphaFoldDB" id="A0A1B4FMF5"/>
<sequence>MMQAAFHERLVYDRKAFEHDAQTLEVVQPCEGALDNPSCLAKATSVWLAATGDLRSNTGSVRWLAIFVMVVATIGLHDDRLRRWPSPFATDGRDRLDEWQ</sequence>
<reference evidence="1 2" key="1">
    <citation type="submission" date="2015-12" db="EMBL/GenBank/DDBJ databases">
        <title>Diversity of Burkholderia near neighbor genomes.</title>
        <authorList>
            <person name="Sahl J."/>
            <person name="Wagner D."/>
            <person name="Keim P."/>
        </authorList>
    </citation>
    <scope>NUCLEOTIDE SEQUENCE [LARGE SCALE GENOMIC DNA]</scope>
    <source>
        <strain evidence="1 2">BDU6</strain>
    </source>
</reference>
<protein>
    <submittedName>
        <fullName evidence="1">Uncharacterized protein</fullName>
    </submittedName>
</protein>
<organism evidence="1 2">
    <name type="scientific">Burkholderia mayonis</name>
    <dbReference type="NCBI Taxonomy" id="1385591"/>
    <lineage>
        <taxon>Bacteria</taxon>
        <taxon>Pseudomonadati</taxon>
        <taxon>Pseudomonadota</taxon>
        <taxon>Betaproteobacteria</taxon>
        <taxon>Burkholderiales</taxon>
        <taxon>Burkholderiaceae</taxon>
        <taxon>Burkholderia</taxon>
        <taxon>pseudomallei group</taxon>
    </lineage>
</organism>
<evidence type="ECO:0000313" key="2">
    <source>
        <dbReference type="Proteomes" id="UP000062519"/>
    </source>
</evidence>
<accession>A0A1B4FMF5</accession>
<evidence type="ECO:0000313" key="1">
    <source>
        <dbReference type="EMBL" id="AOJ04859.1"/>
    </source>
</evidence>
<dbReference type="EMBL" id="CP013387">
    <property type="protein sequence ID" value="AOJ04859.1"/>
    <property type="molecule type" value="Genomic_DNA"/>
</dbReference>
<dbReference type="Proteomes" id="UP000062519">
    <property type="component" value="Chromosome 2"/>
</dbReference>
<dbReference type="KEGG" id="buu:WS70_24205"/>